<sequence length="455" mass="51880">RCRSVSCTAWKPSTYANYRWNDAWKCQCALNVSNKGGYHVTTFKTRTETWNEAVIDPKTGEFKTNAATGKYIRHNVKRSVPRNTHHPECCCKLKPPPQLHQLAGVYRLSQADSAHKLHPVAWTAPSEVFCLPQWGTGRECVSLSLPPDPTHNMTVTLNGQIPSPSPSYLDNYPLRWRDAVEVGTTLYVPRWETFGNGRMHFYSCDMATGEWETLDWHTETAYEDILTFVIGERVYVLSWERERGQWGARGNMYFHCFDTETRTWSSLPLPPYLNNEGALVSPDPSKLVLREYNGCSTVAVVGEIGYLFCYSMMVIRDGQRLSTLSHVCAYSPNSSSSEEYGWRDLSQLAIPALRQSLGMGVFPSRLDGKPLVFGRFIAFHQDFYFLQSDMQCVPVYDTVAGHWLKWNRVDGVHNDSYIQSREGWMLFERDGFVLGAADVDEGMVYPHPGLQWAMM</sequence>
<dbReference type="InterPro" id="IPR015915">
    <property type="entry name" value="Kelch-typ_b-propeller"/>
</dbReference>
<evidence type="ECO:0000313" key="1">
    <source>
        <dbReference type="EMBL" id="GIQ86226.1"/>
    </source>
</evidence>
<dbReference type="EMBL" id="BDIP01002388">
    <property type="protein sequence ID" value="GIQ86226.1"/>
    <property type="molecule type" value="Genomic_DNA"/>
</dbReference>
<dbReference type="SUPFAM" id="SSF50965">
    <property type="entry name" value="Galactose oxidase, central domain"/>
    <property type="match status" value="1"/>
</dbReference>
<name>A0A9K3D1B3_9EUKA</name>
<proteinExistence type="predicted"/>
<dbReference type="AlphaFoldDB" id="A0A9K3D1B3"/>
<keyword evidence="2" id="KW-1185">Reference proteome</keyword>
<organism evidence="1 2">
    <name type="scientific">Kipferlia bialata</name>
    <dbReference type="NCBI Taxonomy" id="797122"/>
    <lineage>
        <taxon>Eukaryota</taxon>
        <taxon>Metamonada</taxon>
        <taxon>Carpediemonas-like organisms</taxon>
        <taxon>Kipferlia</taxon>
    </lineage>
</organism>
<gene>
    <name evidence="1" type="ORF">KIPB_008038</name>
</gene>
<evidence type="ECO:0000313" key="2">
    <source>
        <dbReference type="Proteomes" id="UP000265618"/>
    </source>
</evidence>
<dbReference type="InterPro" id="IPR011043">
    <property type="entry name" value="Gal_Oxase/kelch_b-propeller"/>
</dbReference>
<accession>A0A9K3D1B3</accession>
<reference evidence="1 2" key="1">
    <citation type="journal article" date="2018" name="PLoS ONE">
        <title>The draft genome of Kipferlia bialata reveals reductive genome evolution in fornicate parasites.</title>
        <authorList>
            <person name="Tanifuji G."/>
            <person name="Takabayashi S."/>
            <person name="Kume K."/>
            <person name="Takagi M."/>
            <person name="Nakayama T."/>
            <person name="Kamikawa R."/>
            <person name="Inagaki Y."/>
            <person name="Hashimoto T."/>
        </authorList>
    </citation>
    <scope>NUCLEOTIDE SEQUENCE [LARGE SCALE GENOMIC DNA]</scope>
    <source>
        <strain evidence="1">NY0173</strain>
    </source>
</reference>
<feature type="non-terminal residue" evidence="1">
    <location>
        <position position="1"/>
    </location>
</feature>
<comment type="caution">
    <text evidence="1">The sequence shown here is derived from an EMBL/GenBank/DDBJ whole genome shotgun (WGS) entry which is preliminary data.</text>
</comment>
<dbReference type="Gene3D" id="2.120.10.80">
    <property type="entry name" value="Kelch-type beta propeller"/>
    <property type="match status" value="1"/>
</dbReference>
<protein>
    <submittedName>
        <fullName evidence="1">Uncharacterized protein</fullName>
    </submittedName>
</protein>
<dbReference type="Proteomes" id="UP000265618">
    <property type="component" value="Unassembled WGS sequence"/>
</dbReference>